<keyword evidence="7 16" id="KW-0548">Nucleotidyltransferase</keyword>
<evidence type="ECO:0000256" key="18">
    <source>
        <dbReference type="SAM" id="MobiDB-lite"/>
    </source>
</evidence>
<feature type="binding site" evidence="17">
    <location>
        <position position="545"/>
    </location>
    <ligand>
        <name>Mg(2+)</name>
        <dbReference type="ChEBI" id="CHEBI:18420"/>
        <label>1</label>
    </ligand>
</feature>
<feature type="domain" description="BRCT" evidence="19">
    <location>
        <begin position="52"/>
        <end position="143"/>
    </location>
</feature>
<dbReference type="SMART" id="SM00292">
    <property type="entry name" value="BRCT"/>
    <property type="match status" value="1"/>
</dbReference>
<organism evidence="21 22">
    <name type="scientific">Ostreobium quekettii</name>
    <dbReference type="NCBI Taxonomy" id="121088"/>
    <lineage>
        <taxon>Eukaryota</taxon>
        <taxon>Viridiplantae</taxon>
        <taxon>Chlorophyta</taxon>
        <taxon>core chlorophytes</taxon>
        <taxon>Ulvophyceae</taxon>
        <taxon>TCBD clade</taxon>
        <taxon>Bryopsidales</taxon>
        <taxon>Ostreobineae</taxon>
        <taxon>Ostreobiaceae</taxon>
        <taxon>Ostreobium</taxon>
    </lineage>
</organism>
<dbReference type="CDD" id="cd17719">
    <property type="entry name" value="BRCT_Rev1"/>
    <property type="match status" value="1"/>
</dbReference>
<evidence type="ECO:0000256" key="9">
    <source>
        <dbReference type="ARBA" id="ARBA00022723"/>
    </source>
</evidence>
<comment type="subcellular location">
    <subcellularLocation>
        <location evidence="2">Cytoplasm</location>
    </subcellularLocation>
    <subcellularLocation>
        <location evidence="1 16">Nucleus</location>
    </subcellularLocation>
</comment>
<dbReference type="GO" id="GO:0042276">
    <property type="term" value="P:error-prone translesion synthesis"/>
    <property type="evidence" value="ECO:0007669"/>
    <property type="project" value="InterPro"/>
</dbReference>
<dbReference type="InterPro" id="IPR043502">
    <property type="entry name" value="DNA/RNA_pol_sf"/>
</dbReference>
<evidence type="ECO:0000313" key="22">
    <source>
        <dbReference type="Proteomes" id="UP000708148"/>
    </source>
</evidence>
<evidence type="ECO:0000256" key="12">
    <source>
        <dbReference type="ARBA" id="ARBA00023125"/>
    </source>
</evidence>
<dbReference type="GO" id="GO:0017125">
    <property type="term" value="F:deoxycytidyl transferase activity"/>
    <property type="evidence" value="ECO:0007669"/>
    <property type="project" value="TreeGrafter"/>
</dbReference>
<dbReference type="EMBL" id="CAJHUC010001744">
    <property type="protein sequence ID" value="CAD7702220.1"/>
    <property type="molecule type" value="Genomic_DNA"/>
</dbReference>
<feature type="region of interest" description="Disordered" evidence="18">
    <location>
        <begin position="1048"/>
        <end position="1076"/>
    </location>
</feature>
<dbReference type="GO" id="GO:0005737">
    <property type="term" value="C:cytoplasm"/>
    <property type="evidence" value="ECO:0007669"/>
    <property type="project" value="UniProtKB-SubCell"/>
</dbReference>
<evidence type="ECO:0000256" key="13">
    <source>
        <dbReference type="ARBA" id="ARBA00023204"/>
    </source>
</evidence>
<dbReference type="InterPro" id="IPR036420">
    <property type="entry name" value="BRCT_dom_sf"/>
</dbReference>
<evidence type="ECO:0000256" key="7">
    <source>
        <dbReference type="ARBA" id="ARBA00022695"/>
    </source>
</evidence>
<evidence type="ECO:0000256" key="6">
    <source>
        <dbReference type="ARBA" id="ARBA00022679"/>
    </source>
</evidence>
<dbReference type="GO" id="GO:0070987">
    <property type="term" value="P:error-free translesion synthesis"/>
    <property type="evidence" value="ECO:0007669"/>
    <property type="project" value="TreeGrafter"/>
</dbReference>
<dbReference type="InterPro" id="IPR012112">
    <property type="entry name" value="REV1"/>
</dbReference>
<dbReference type="OrthoDB" id="427711at2759"/>
<dbReference type="GO" id="GO:0006281">
    <property type="term" value="P:DNA repair"/>
    <property type="evidence" value="ECO:0007669"/>
    <property type="project" value="UniProtKB-KW"/>
</dbReference>
<feature type="binding site" evidence="17">
    <location>
        <position position="546"/>
    </location>
    <ligand>
        <name>Mg(2+)</name>
        <dbReference type="ChEBI" id="CHEBI:18420"/>
        <label>1</label>
    </ligand>
</feature>
<evidence type="ECO:0000313" key="21">
    <source>
        <dbReference type="EMBL" id="CAD7702220.1"/>
    </source>
</evidence>
<evidence type="ECO:0000256" key="17">
    <source>
        <dbReference type="PIRSR" id="PIRSR036573-2"/>
    </source>
</evidence>
<evidence type="ECO:0000259" key="20">
    <source>
        <dbReference type="PROSITE" id="PS50173"/>
    </source>
</evidence>
<dbReference type="SUPFAM" id="SSF100879">
    <property type="entry name" value="Lesion bypass DNA polymerase (Y-family), little finger domain"/>
    <property type="match status" value="1"/>
</dbReference>
<dbReference type="InterPro" id="IPR017961">
    <property type="entry name" value="DNA_pol_Y-fam_little_finger"/>
</dbReference>
<sequence length="1307" mass="141651">MDSDVRWKFLRQADDSVAEEGHGGNFGNYMRHKNAKLRQQFHENNAGRSGGVGSNLFSGVTIHVNGFTVPSHQELKQLMAIHGGGFENYYSRSRVTHIVCSNLPDTKIKQFRLQRDPVPFVRPEWITSSINAGTVLPITDFRLERLDDPRQRLLKNFSVHHAPTLQANEVYPVLKRQQPCQQHRQPVEPCIHIHGVPGHDTCRESHPCAEDEHHGCLHPDARMEPIDRSLTPVQRDEVPVSAPAPQAGWGTIGGCADTFHDSREVNPGQELGQGLDLGEGVNDGVILEGAELLAIPGNDATKPAATSDTNMENEQGLGTQASSDTHDLDDQEEEHMSDFPSAGPCLQLPSESKACLEPGNDSSLQRAQEIAAAKRAACDLLKGPVQSSRAGPQFMETFFNSSRLHFIGTWRNRIETLAAQLVSTAPMPSKGKSKREGGSPERSIIHLDMDCFFASAAAVGNPELQGKPLAVCHSNSSKGTAEVSAANYEARAFGIQAGTFIAKAKELCPELIVVPYEFEKYQSISEKVYRLCLQHTACVQPISCDEAYLDITGLGDPEDIAQRLRASIELETGCRASSGIGPNLLLARLATKLAKPNGQLRVAQKDAMQFLAGKSVSDIPGVGWSLQKRLAAMGVEEICQVWSLSKPVLQQKLGQKTGSMVWDYAHGIDPREVTPPQGRKSIGAECSWGIRFSDFSAAETFLKQMAREVSDRLKQAGVRGRCITLKMKRRRVGAPEPGKFLGHGICDNLSRSLTAGDFFDEHQDIFERALTLLKALRVPPQEIRGIGITLSKLDTDASSIHARPSAPAPSKAEAPMPNYAFDTKKPHPWMKFDVQARKEANGRRSVPTVDSPESKTCGASKSEAKGEMKGGHPAVHGPIPENVYDVCKLWKLRASIEDSLGCAASDAAHEGLRENGTAVDPVAVDVETGCDSDHGASQQANIGAENSGRAASAAQVNQGDGEANVRPAEANWGRCTGSRDVCDMTSGDKPADLVGSGSKGCGAERTNLTASSGGVNALPPASQLDEAVLDALPLVVKREIENAYTVSRAGRSPVRRKRGRGRRGRGTGGLQRNKAPKKMRLDEGIWNKLINEDRKCGLTKTGSMTLTQVDPIILAELPATLRQEVVEGLPKTRNGFLVEGNARVPPFCDASNGAADGAEATAARAPGSACKLNSCTTDAEDETSLSTRIPLSGERGVGVDEVKSLLEGFAAFEREQPSATTVTTQGSSPCTTPLGERLEKFVAHVAEWLSQHDPWDEVLLECLNLFKKTGNKFWRLRPACHQMIDMVQSRIERLHGFKLNLRSVLDD</sequence>
<dbReference type="GO" id="GO:0006260">
    <property type="term" value="P:DNA replication"/>
    <property type="evidence" value="ECO:0007669"/>
    <property type="project" value="UniProtKB-KW"/>
</dbReference>
<dbReference type="SUPFAM" id="SSF56672">
    <property type="entry name" value="DNA/RNA polymerases"/>
    <property type="match status" value="1"/>
</dbReference>
<reference evidence="21" key="1">
    <citation type="submission" date="2020-12" db="EMBL/GenBank/DDBJ databases">
        <authorList>
            <person name="Iha C."/>
        </authorList>
    </citation>
    <scope>NUCLEOTIDE SEQUENCE</scope>
</reference>
<dbReference type="Gene3D" id="3.30.1490.100">
    <property type="entry name" value="DNA polymerase, Y-family, little finger domain"/>
    <property type="match status" value="1"/>
</dbReference>
<feature type="region of interest" description="Disordered" evidence="18">
    <location>
        <begin position="298"/>
        <end position="339"/>
    </location>
</feature>
<evidence type="ECO:0000256" key="14">
    <source>
        <dbReference type="ARBA" id="ARBA00023242"/>
    </source>
</evidence>
<evidence type="ECO:0000256" key="8">
    <source>
        <dbReference type="ARBA" id="ARBA00022705"/>
    </source>
</evidence>
<dbReference type="Pfam" id="PF21999">
    <property type="entry name" value="IMS_HHH_1"/>
    <property type="match status" value="1"/>
</dbReference>
<dbReference type="Gene3D" id="3.40.1170.60">
    <property type="match status" value="1"/>
</dbReference>
<feature type="compositionally biased region" description="Polar residues" evidence="18">
    <location>
        <begin position="304"/>
        <end position="323"/>
    </location>
</feature>
<dbReference type="InterPro" id="IPR001126">
    <property type="entry name" value="UmuC"/>
</dbReference>
<feature type="domain" description="UmuC" evidence="20">
    <location>
        <begin position="444"/>
        <end position="623"/>
    </location>
</feature>
<keyword evidence="10 16" id="KW-0227">DNA damage</keyword>
<dbReference type="PROSITE" id="PS50173">
    <property type="entry name" value="UMUC"/>
    <property type="match status" value="1"/>
</dbReference>
<evidence type="ECO:0000256" key="16">
    <source>
        <dbReference type="PIRNR" id="PIRNR036573"/>
    </source>
</evidence>
<feature type="region of interest" description="Disordered" evidence="18">
    <location>
        <begin position="927"/>
        <end position="970"/>
    </location>
</feature>
<dbReference type="Proteomes" id="UP000708148">
    <property type="component" value="Unassembled WGS sequence"/>
</dbReference>
<dbReference type="EC" id="2.7.7.-" evidence="16"/>
<dbReference type="InterPro" id="IPR053848">
    <property type="entry name" value="IMS_HHH_1"/>
</dbReference>
<evidence type="ECO:0000256" key="11">
    <source>
        <dbReference type="ARBA" id="ARBA00022842"/>
    </source>
</evidence>
<dbReference type="Pfam" id="PF00817">
    <property type="entry name" value="IMS"/>
    <property type="match status" value="1"/>
</dbReference>
<evidence type="ECO:0000256" key="10">
    <source>
        <dbReference type="ARBA" id="ARBA00022763"/>
    </source>
</evidence>
<dbReference type="GO" id="GO:0005634">
    <property type="term" value="C:nucleus"/>
    <property type="evidence" value="ECO:0007669"/>
    <property type="project" value="UniProtKB-SubCell"/>
</dbReference>
<evidence type="ECO:0000256" key="5">
    <source>
        <dbReference type="ARBA" id="ARBA00022634"/>
    </source>
</evidence>
<evidence type="ECO:0000256" key="15">
    <source>
        <dbReference type="ARBA" id="ARBA00049244"/>
    </source>
</evidence>
<keyword evidence="9 17" id="KW-0479">Metal-binding</keyword>
<keyword evidence="13 16" id="KW-0234">DNA repair</keyword>
<gene>
    <name evidence="21" type="ORF">OSTQU699_LOCUS7577</name>
</gene>
<dbReference type="InterPro" id="IPR043128">
    <property type="entry name" value="Rev_trsase/Diguanyl_cyclase"/>
</dbReference>
<comment type="caution">
    <text evidence="21">The sequence shown here is derived from an EMBL/GenBank/DDBJ whole genome shotgun (WGS) entry which is preliminary data.</text>
</comment>
<keyword evidence="12 16" id="KW-0238">DNA-binding</keyword>
<evidence type="ECO:0000259" key="19">
    <source>
        <dbReference type="PROSITE" id="PS50172"/>
    </source>
</evidence>
<dbReference type="PANTHER" id="PTHR45990">
    <property type="entry name" value="DNA REPAIR PROTEIN REV1"/>
    <property type="match status" value="1"/>
</dbReference>
<evidence type="ECO:0000256" key="2">
    <source>
        <dbReference type="ARBA" id="ARBA00004496"/>
    </source>
</evidence>
<dbReference type="InterPro" id="IPR036775">
    <property type="entry name" value="DNA_pol_Y-fam_lit_finger_sf"/>
</dbReference>
<dbReference type="Gene3D" id="1.10.150.20">
    <property type="entry name" value="5' to 3' exonuclease, C-terminal subdomain"/>
    <property type="match status" value="1"/>
</dbReference>
<dbReference type="FunFam" id="3.30.1490.100:FF:000001">
    <property type="entry name" value="DNA repair protein REV1"/>
    <property type="match status" value="1"/>
</dbReference>
<keyword evidence="5 16" id="KW-0237">DNA synthesis</keyword>
<dbReference type="GO" id="GO:0046872">
    <property type="term" value="F:metal ion binding"/>
    <property type="evidence" value="ECO:0007669"/>
    <property type="project" value="UniProtKB-KW"/>
</dbReference>
<evidence type="ECO:0000256" key="4">
    <source>
        <dbReference type="ARBA" id="ARBA00022490"/>
    </source>
</evidence>
<dbReference type="Pfam" id="PF11799">
    <property type="entry name" value="IMS_C"/>
    <property type="match status" value="1"/>
</dbReference>
<protein>
    <recommendedName>
        <fullName evidence="16">DNA repair protein REV1</fullName>
        <ecNumber evidence="16">2.7.7.-</ecNumber>
    </recommendedName>
</protein>
<keyword evidence="6 16" id="KW-0808">Transferase</keyword>
<proteinExistence type="inferred from homology"/>
<dbReference type="PIRSF" id="PIRSF036573">
    <property type="entry name" value="REV1"/>
    <property type="match status" value="1"/>
</dbReference>
<feature type="binding site" evidence="17">
    <location>
        <position position="448"/>
    </location>
    <ligand>
        <name>Mg(2+)</name>
        <dbReference type="ChEBI" id="CHEBI:18420"/>
        <label>1</label>
    </ligand>
</feature>
<evidence type="ECO:0000256" key="1">
    <source>
        <dbReference type="ARBA" id="ARBA00004123"/>
    </source>
</evidence>
<feature type="region of interest" description="Disordered" evidence="18">
    <location>
        <begin position="838"/>
        <end position="874"/>
    </location>
</feature>
<keyword evidence="11 17" id="KW-0460">Magnesium</keyword>
<keyword evidence="8" id="KW-0235">DNA replication</keyword>
<dbReference type="Pfam" id="PF16589">
    <property type="entry name" value="BRCT_2"/>
    <property type="match status" value="1"/>
</dbReference>
<dbReference type="PROSITE" id="PS50172">
    <property type="entry name" value="BRCT"/>
    <property type="match status" value="1"/>
</dbReference>
<dbReference type="GO" id="GO:0003684">
    <property type="term" value="F:damaged DNA binding"/>
    <property type="evidence" value="ECO:0007669"/>
    <property type="project" value="UniProtKB-UniRule"/>
</dbReference>
<feature type="compositionally biased region" description="Basic residues" evidence="18">
    <location>
        <begin position="1053"/>
        <end position="1065"/>
    </location>
</feature>
<dbReference type="FunFam" id="3.40.50.10190:FF:000011">
    <property type="entry name" value="DNA repair protein REV1"/>
    <property type="match status" value="1"/>
</dbReference>
<evidence type="ECO:0000256" key="3">
    <source>
        <dbReference type="ARBA" id="ARBA00010945"/>
    </source>
</evidence>
<comment type="catalytic activity">
    <reaction evidence="15">
        <text>DNA(n) + a 2'-deoxyribonucleoside 5'-triphosphate = DNA(n+1) + diphosphate</text>
        <dbReference type="Rhea" id="RHEA:22508"/>
        <dbReference type="Rhea" id="RHEA-COMP:17339"/>
        <dbReference type="Rhea" id="RHEA-COMP:17340"/>
        <dbReference type="ChEBI" id="CHEBI:33019"/>
        <dbReference type="ChEBI" id="CHEBI:61560"/>
        <dbReference type="ChEBI" id="CHEBI:173112"/>
        <dbReference type="EC" id="2.7.7.7"/>
    </reaction>
</comment>
<dbReference type="Gene3D" id="6.10.250.1490">
    <property type="match status" value="1"/>
</dbReference>
<dbReference type="PANTHER" id="PTHR45990:SF1">
    <property type="entry name" value="DNA REPAIR PROTEIN REV1"/>
    <property type="match status" value="1"/>
</dbReference>
<comment type="function">
    <text evidence="16">Deoxycytidyl transferase involved in DNA repair. Transfers a dCMP residue from dCTP to the 3'-end of a DNA primer in a template-dependent reaction. May assist in the first step in the bypass of abasic lesions by the insertion of a nucleotide opposite the lesion. Required for normal induction of mutations by physical and chemical agents.</text>
</comment>
<dbReference type="Gene3D" id="3.40.50.10190">
    <property type="entry name" value="BRCT domain"/>
    <property type="match status" value="1"/>
</dbReference>
<dbReference type="GO" id="GO:0003887">
    <property type="term" value="F:DNA-directed DNA polymerase activity"/>
    <property type="evidence" value="ECO:0007669"/>
    <property type="project" value="UniProtKB-KW"/>
</dbReference>
<dbReference type="InterPro" id="IPR001357">
    <property type="entry name" value="BRCT_dom"/>
</dbReference>
<keyword evidence="14 16" id="KW-0539">Nucleus</keyword>
<keyword evidence="22" id="KW-1185">Reference proteome</keyword>
<dbReference type="SUPFAM" id="SSF52113">
    <property type="entry name" value="BRCT domain"/>
    <property type="match status" value="1"/>
</dbReference>
<dbReference type="InterPro" id="IPR022880">
    <property type="entry name" value="DNApol_IV"/>
</dbReference>
<keyword evidence="4" id="KW-0963">Cytoplasm</keyword>
<comment type="cofactor">
    <cofactor evidence="17">
        <name>Mg(2+)</name>
        <dbReference type="ChEBI" id="CHEBI:18420"/>
    </cofactor>
    <text evidence="17">Binds 2 magnesium ions.</text>
</comment>
<accession>A0A8S1J544</accession>
<dbReference type="HAMAP" id="MF_01113">
    <property type="entry name" value="DNApol_IV"/>
    <property type="match status" value="1"/>
</dbReference>
<dbReference type="Gene3D" id="3.30.70.270">
    <property type="match status" value="1"/>
</dbReference>
<name>A0A8S1J544_9CHLO</name>
<comment type="similarity">
    <text evidence="3 16">Belongs to the DNA polymerase type-Y family.</text>
</comment>